<accession>A0ABS5GCL6</accession>
<gene>
    <name evidence="2" type="ORF">JQ619_25170</name>
</gene>
<name>A0ABS5GCL6_9BRAD</name>
<evidence type="ECO:0000256" key="1">
    <source>
        <dbReference type="SAM" id="MobiDB-lite"/>
    </source>
</evidence>
<reference evidence="3" key="1">
    <citation type="journal article" date="2021" name="ISME J.">
        <title>Evolutionary origin and ecological implication of a unique nif island in free-living Bradyrhizobium lineages.</title>
        <authorList>
            <person name="Tao J."/>
        </authorList>
    </citation>
    <scope>NUCLEOTIDE SEQUENCE [LARGE SCALE GENOMIC DNA]</scope>
    <source>
        <strain evidence="3">SZCCT0094</strain>
    </source>
</reference>
<comment type="caution">
    <text evidence="2">The sequence shown here is derived from an EMBL/GenBank/DDBJ whole genome shotgun (WGS) entry which is preliminary data.</text>
</comment>
<protein>
    <submittedName>
        <fullName evidence="2">Uncharacterized protein</fullName>
    </submittedName>
</protein>
<organism evidence="2 3">
    <name type="scientific">Bradyrhizobium denitrificans</name>
    <dbReference type="NCBI Taxonomy" id="2734912"/>
    <lineage>
        <taxon>Bacteria</taxon>
        <taxon>Pseudomonadati</taxon>
        <taxon>Pseudomonadota</taxon>
        <taxon>Alphaproteobacteria</taxon>
        <taxon>Hyphomicrobiales</taxon>
        <taxon>Nitrobacteraceae</taxon>
        <taxon>Bradyrhizobium</taxon>
    </lineage>
</organism>
<evidence type="ECO:0000313" key="2">
    <source>
        <dbReference type="EMBL" id="MBR1139056.1"/>
    </source>
</evidence>
<sequence>MMSKVDMSRLNLRTSGAPVSAVPPVRSQTHPPPAEPTEEDRSKDAFFATVGEVAEAMIVRHGKEFAIGTLVLAAKFVAEGRPLVSRGTEAGGAADAAKPV</sequence>
<keyword evidence="3" id="KW-1185">Reference proteome</keyword>
<dbReference type="EMBL" id="JAFCLK010000026">
    <property type="protein sequence ID" value="MBR1139056.1"/>
    <property type="molecule type" value="Genomic_DNA"/>
</dbReference>
<dbReference type="Proteomes" id="UP001314635">
    <property type="component" value="Unassembled WGS sequence"/>
</dbReference>
<feature type="region of interest" description="Disordered" evidence="1">
    <location>
        <begin position="1"/>
        <end position="43"/>
    </location>
</feature>
<evidence type="ECO:0000313" key="3">
    <source>
        <dbReference type="Proteomes" id="UP001314635"/>
    </source>
</evidence>
<proteinExistence type="predicted"/>